<name>A0A8T0JCP6_CERPU</name>
<dbReference type="EMBL" id="CM026421">
    <property type="protein sequence ID" value="KAG0592608.1"/>
    <property type="molecule type" value="Genomic_DNA"/>
</dbReference>
<protein>
    <submittedName>
        <fullName evidence="2">Uncharacterized protein</fullName>
    </submittedName>
</protein>
<proteinExistence type="predicted"/>
<sequence>MLPSLSWLQNLLIGILGLPVFCNEGSFCSISKNLNLFGSYSAQCSTQTSVKKLSILF</sequence>
<dbReference type="AlphaFoldDB" id="A0A8T0JCP6"/>
<accession>A0A8T0JCP6</accession>
<dbReference type="Proteomes" id="UP000822688">
    <property type="component" value="Chromosome 1"/>
</dbReference>
<keyword evidence="1" id="KW-0732">Signal</keyword>
<reference evidence="2" key="1">
    <citation type="submission" date="2020-06" db="EMBL/GenBank/DDBJ databases">
        <title>WGS assembly of Ceratodon purpureus strain R40.</title>
        <authorList>
            <person name="Carey S.B."/>
            <person name="Jenkins J."/>
            <person name="Shu S."/>
            <person name="Lovell J.T."/>
            <person name="Sreedasyam A."/>
            <person name="Maumus F."/>
            <person name="Tiley G.P."/>
            <person name="Fernandez-Pozo N."/>
            <person name="Barry K."/>
            <person name="Chen C."/>
            <person name="Wang M."/>
            <person name="Lipzen A."/>
            <person name="Daum C."/>
            <person name="Saski C.A."/>
            <person name="Payton A.C."/>
            <person name="Mcbreen J.C."/>
            <person name="Conrad R.E."/>
            <person name="Kollar L.M."/>
            <person name="Olsson S."/>
            <person name="Huttunen S."/>
            <person name="Landis J.B."/>
            <person name="Wickett N.J."/>
            <person name="Johnson M.G."/>
            <person name="Rensing S.A."/>
            <person name="Grimwood J."/>
            <person name="Schmutz J."/>
            <person name="Mcdaniel S.F."/>
        </authorList>
    </citation>
    <scope>NUCLEOTIDE SEQUENCE</scope>
    <source>
        <strain evidence="2">R40</strain>
    </source>
</reference>
<evidence type="ECO:0000256" key="1">
    <source>
        <dbReference type="SAM" id="SignalP"/>
    </source>
</evidence>
<gene>
    <name evidence="2" type="ORF">KC19_1G266600</name>
</gene>
<evidence type="ECO:0000313" key="2">
    <source>
        <dbReference type="EMBL" id="KAG0592608.1"/>
    </source>
</evidence>
<feature type="chain" id="PRO_5035754947" evidence="1">
    <location>
        <begin position="18"/>
        <end position="57"/>
    </location>
</feature>
<feature type="signal peptide" evidence="1">
    <location>
        <begin position="1"/>
        <end position="17"/>
    </location>
</feature>
<organism evidence="2 3">
    <name type="scientific">Ceratodon purpureus</name>
    <name type="common">Fire moss</name>
    <name type="synonym">Dicranum purpureum</name>
    <dbReference type="NCBI Taxonomy" id="3225"/>
    <lineage>
        <taxon>Eukaryota</taxon>
        <taxon>Viridiplantae</taxon>
        <taxon>Streptophyta</taxon>
        <taxon>Embryophyta</taxon>
        <taxon>Bryophyta</taxon>
        <taxon>Bryophytina</taxon>
        <taxon>Bryopsida</taxon>
        <taxon>Dicranidae</taxon>
        <taxon>Pseudoditrichales</taxon>
        <taxon>Ditrichaceae</taxon>
        <taxon>Ceratodon</taxon>
    </lineage>
</organism>
<comment type="caution">
    <text evidence="2">The sequence shown here is derived from an EMBL/GenBank/DDBJ whole genome shotgun (WGS) entry which is preliminary data.</text>
</comment>
<keyword evidence="3" id="KW-1185">Reference proteome</keyword>
<evidence type="ECO:0000313" key="3">
    <source>
        <dbReference type="Proteomes" id="UP000822688"/>
    </source>
</evidence>